<comment type="caution">
    <text evidence="4">The sequence shown here is derived from an EMBL/GenBank/DDBJ whole genome shotgun (WGS) entry which is preliminary data.</text>
</comment>
<sequence length="241" mass="25828">MATHSVNVSNISPATSETHLRDFFSFCGKIEKIDFSSNDHTATIHFEKPSAAKTATMLNGGTLDANQLVVTSEVEHKDEEHTGDPTQPIQQTDKPRAGIAAEYLARGYVLSDTVLKRAIEIDTKQGISSRFLSYLKSVDKTVGAKTLGADQTVSGKVVETFSAATEQARAIDEQKGYSKATGDYYTQALASPMGARVRDFYTSTTKQVLDIHEEARRIAAQKAGSAPPATATDATPAPAAT</sequence>
<dbReference type="SUPFAM" id="SSF54928">
    <property type="entry name" value="RNA-binding domain, RBD"/>
    <property type="match status" value="1"/>
</dbReference>
<dbReference type="SMART" id="SM00360">
    <property type="entry name" value="RRM"/>
    <property type="match status" value="1"/>
</dbReference>
<dbReference type="PANTHER" id="PTHR32343:SF10">
    <property type="entry name" value="RNA-BINDING REGION RNP-1 DOMAIN-CONTAINING PROTEIN"/>
    <property type="match status" value="1"/>
</dbReference>
<dbReference type="GO" id="GO:0003723">
    <property type="term" value="F:RNA binding"/>
    <property type="evidence" value="ECO:0007669"/>
    <property type="project" value="UniProtKB-UniRule"/>
</dbReference>
<protein>
    <recommendedName>
        <fullName evidence="3">RRM domain-containing protein</fullName>
    </recommendedName>
</protein>
<feature type="domain" description="RRM" evidence="3">
    <location>
        <begin position="4"/>
        <end position="75"/>
    </location>
</feature>
<reference evidence="4" key="1">
    <citation type="submission" date="2023-03" db="EMBL/GenBank/DDBJ databases">
        <title>Massive genome expansion in bonnet fungi (Mycena s.s.) driven by repeated elements and novel gene families across ecological guilds.</title>
        <authorList>
            <consortium name="Lawrence Berkeley National Laboratory"/>
            <person name="Harder C.B."/>
            <person name="Miyauchi S."/>
            <person name="Viragh M."/>
            <person name="Kuo A."/>
            <person name="Thoen E."/>
            <person name="Andreopoulos B."/>
            <person name="Lu D."/>
            <person name="Skrede I."/>
            <person name="Drula E."/>
            <person name="Henrissat B."/>
            <person name="Morin E."/>
            <person name="Kohler A."/>
            <person name="Barry K."/>
            <person name="LaButti K."/>
            <person name="Morin E."/>
            <person name="Salamov A."/>
            <person name="Lipzen A."/>
            <person name="Mereny Z."/>
            <person name="Hegedus B."/>
            <person name="Baldrian P."/>
            <person name="Stursova M."/>
            <person name="Weitz H."/>
            <person name="Taylor A."/>
            <person name="Grigoriev I.V."/>
            <person name="Nagy L.G."/>
            <person name="Martin F."/>
            <person name="Kauserud H."/>
        </authorList>
    </citation>
    <scope>NUCLEOTIDE SEQUENCE</scope>
    <source>
        <strain evidence="4">CBHHK188m</strain>
    </source>
</reference>
<dbReference type="InterPro" id="IPR000504">
    <property type="entry name" value="RRM_dom"/>
</dbReference>
<organism evidence="4 5">
    <name type="scientific">Mycena maculata</name>
    <dbReference type="NCBI Taxonomy" id="230809"/>
    <lineage>
        <taxon>Eukaryota</taxon>
        <taxon>Fungi</taxon>
        <taxon>Dikarya</taxon>
        <taxon>Basidiomycota</taxon>
        <taxon>Agaricomycotina</taxon>
        <taxon>Agaricomycetes</taxon>
        <taxon>Agaricomycetidae</taxon>
        <taxon>Agaricales</taxon>
        <taxon>Marasmiineae</taxon>
        <taxon>Mycenaceae</taxon>
        <taxon>Mycena</taxon>
    </lineage>
</organism>
<feature type="compositionally biased region" description="Low complexity" evidence="2">
    <location>
        <begin position="226"/>
        <end position="241"/>
    </location>
</feature>
<evidence type="ECO:0000313" key="5">
    <source>
        <dbReference type="Proteomes" id="UP001215280"/>
    </source>
</evidence>
<gene>
    <name evidence="4" type="ORF">DFH07DRAFT_973382</name>
</gene>
<keyword evidence="1" id="KW-0694">RNA-binding</keyword>
<dbReference type="AlphaFoldDB" id="A0AAD7MHR5"/>
<evidence type="ECO:0000256" key="1">
    <source>
        <dbReference type="PROSITE-ProRule" id="PRU00176"/>
    </source>
</evidence>
<proteinExistence type="predicted"/>
<dbReference type="Proteomes" id="UP001215280">
    <property type="component" value="Unassembled WGS sequence"/>
</dbReference>
<name>A0AAD7MHR5_9AGAR</name>
<dbReference type="Gene3D" id="3.30.70.330">
    <property type="match status" value="1"/>
</dbReference>
<keyword evidence="5" id="KW-1185">Reference proteome</keyword>
<evidence type="ECO:0000259" key="3">
    <source>
        <dbReference type="PROSITE" id="PS50102"/>
    </source>
</evidence>
<dbReference type="Pfam" id="PF00076">
    <property type="entry name" value="RRM_1"/>
    <property type="match status" value="1"/>
</dbReference>
<dbReference type="PANTHER" id="PTHR32343">
    <property type="entry name" value="SERINE/ARGININE-RICH SPLICING FACTOR"/>
    <property type="match status" value="1"/>
</dbReference>
<feature type="region of interest" description="Disordered" evidence="2">
    <location>
        <begin position="219"/>
        <end position="241"/>
    </location>
</feature>
<dbReference type="EMBL" id="JARJLG010000310">
    <property type="protein sequence ID" value="KAJ7718113.1"/>
    <property type="molecule type" value="Genomic_DNA"/>
</dbReference>
<dbReference type="InterPro" id="IPR035979">
    <property type="entry name" value="RBD_domain_sf"/>
</dbReference>
<accession>A0AAD7MHR5</accession>
<evidence type="ECO:0000313" key="4">
    <source>
        <dbReference type="EMBL" id="KAJ7718113.1"/>
    </source>
</evidence>
<dbReference type="InterPro" id="IPR012677">
    <property type="entry name" value="Nucleotide-bd_a/b_plait_sf"/>
</dbReference>
<dbReference type="PROSITE" id="PS50102">
    <property type="entry name" value="RRM"/>
    <property type="match status" value="1"/>
</dbReference>
<evidence type="ECO:0000256" key="2">
    <source>
        <dbReference type="SAM" id="MobiDB-lite"/>
    </source>
</evidence>